<comment type="caution">
    <text evidence="5">The sequence shown here is derived from an EMBL/GenBank/DDBJ whole genome shotgun (WGS) entry which is preliminary data.</text>
</comment>
<dbReference type="CDD" id="cd06267">
    <property type="entry name" value="PBP1_LacI_sugar_binding-like"/>
    <property type="match status" value="1"/>
</dbReference>
<dbReference type="PROSITE" id="PS50932">
    <property type="entry name" value="HTH_LACI_2"/>
    <property type="match status" value="1"/>
</dbReference>
<proteinExistence type="predicted"/>
<evidence type="ECO:0000313" key="6">
    <source>
        <dbReference type="Proteomes" id="UP000295281"/>
    </source>
</evidence>
<name>A0A4R6UFA9_9ACTN</name>
<dbReference type="Proteomes" id="UP000295281">
    <property type="component" value="Unassembled WGS sequence"/>
</dbReference>
<organism evidence="5 6">
    <name type="scientific">Actinorugispora endophytica</name>
    <dbReference type="NCBI Taxonomy" id="1605990"/>
    <lineage>
        <taxon>Bacteria</taxon>
        <taxon>Bacillati</taxon>
        <taxon>Actinomycetota</taxon>
        <taxon>Actinomycetes</taxon>
        <taxon>Streptosporangiales</taxon>
        <taxon>Nocardiopsidaceae</taxon>
        <taxon>Actinorugispora</taxon>
    </lineage>
</organism>
<evidence type="ECO:0000313" key="5">
    <source>
        <dbReference type="EMBL" id="TDQ45500.1"/>
    </source>
</evidence>
<sequence>MARGGKGKDVESGYVTLEQVARHAGVSLATASRVINGSTRQVGEKLRERVTASARELGYLANASAQTLARNTSSLVGLIVHDISDPYFSSIAAGVTNRAEEEGLVVVLGTTGRAPQRETHLLSTLRAHRARAVVLVGSRSIDEESNRRLAAEIGMFAKQGGRVTCVSQEGLPADTVVPDNHNGAAALARYLISQGHRRFAILAGPTDLRTARDRLDGFHAALSGAGIELAHHNVVHGAFTRDGGYESTRRLLAAGTDATCLFVVNDVMATGAMAALRDAGLRVPEDLSVAGFDDIPTLRDLTPALTTVRLPLEWMGEEAARLALREEPADEPRVISVNGEVVARDSTAPPARASSSR</sequence>
<dbReference type="SUPFAM" id="SSF47413">
    <property type="entry name" value="lambda repressor-like DNA-binding domains"/>
    <property type="match status" value="1"/>
</dbReference>
<dbReference type="CDD" id="cd01392">
    <property type="entry name" value="HTH_LacI"/>
    <property type="match status" value="1"/>
</dbReference>
<dbReference type="InterPro" id="IPR046335">
    <property type="entry name" value="LacI/GalR-like_sensor"/>
</dbReference>
<keyword evidence="1" id="KW-0805">Transcription regulation</keyword>
<evidence type="ECO:0000259" key="4">
    <source>
        <dbReference type="PROSITE" id="PS50932"/>
    </source>
</evidence>
<keyword evidence="6" id="KW-1185">Reference proteome</keyword>
<dbReference type="SMART" id="SM00354">
    <property type="entry name" value="HTH_LACI"/>
    <property type="match status" value="1"/>
</dbReference>
<accession>A0A4R6UFA9</accession>
<dbReference type="PANTHER" id="PTHR30146">
    <property type="entry name" value="LACI-RELATED TRANSCRIPTIONAL REPRESSOR"/>
    <property type="match status" value="1"/>
</dbReference>
<dbReference type="GO" id="GO:0000976">
    <property type="term" value="F:transcription cis-regulatory region binding"/>
    <property type="evidence" value="ECO:0007669"/>
    <property type="project" value="TreeGrafter"/>
</dbReference>
<evidence type="ECO:0000256" key="3">
    <source>
        <dbReference type="ARBA" id="ARBA00023163"/>
    </source>
</evidence>
<dbReference type="Gene3D" id="1.10.260.40">
    <property type="entry name" value="lambda repressor-like DNA-binding domains"/>
    <property type="match status" value="1"/>
</dbReference>
<dbReference type="Pfam" id="PF13377">
    <property type="entry name" value="Peripla_BP_3"/>
    <property type="match status" value="1"/>
</dbReference>
<dbReference type="InterPro" id="IPR000843">
    <property type="entry name" value="HTH_LacI"/>
</dbReference>
<keyword evidence="2" id="KW-0238">DNA-binding</keyword>
<dbReference type="GO" id="GO:0003700">
    <property type="term" value="F:DNA-binding transcription factor activity"/>
    <property type="evidence" value="ECO:0007669"/>
    <property type="project" value="TreeGrafter"/>
</dbReference>
<dbReference type="AlphaFoldDB" id="A0A4R6UFA9"/>
<dbReference type="Gene3D" id="3.40.50.2300">
    <property type="match status" value="2"/>
</dbReference>
<keyword evidence="3" id="KW-0804">Transcription</keyword>
<dbReference type="SUPFAM" id="SSF53822">
    <property type="entry name" value="Periplasmic binding protein-like I"/>
    <property type="match status" value="1"/>
</dbReference>
<reference evidence="5 6" key="1">
    <citation type="submission" date="2019-03" db="EMBL/GenBank/DDBJ databases">
        <title>Genomic Encyclopedia of Type Strains, Phase IV (KMG-IV): sequencing the most valuable type-strain genomes for metagenomic binning, comparative biology and taxonomic classification.</title>
        <authorList>
            <person name="Goeker M."/>
        </authorList>
    </citation>
    <scope>NUCLEOTIDE SEQUENCE [LARGE SCALE GENOMIC DNA]</scope>
    <source>
        <strain evidence="5 6">DSM 46770</strain>
    </source>
</reference>
<evidence type="ECO:0000256" key="1">
    <source>
        <dbReference type="ARBA" id="ARBA00023015"/>
    </source>
</evidence>
<dbReference type="PANTHER" id="PTHR30146:SF153">
    <property type="entry name" value="LACTOSE OPERON REPRESSOR"/>
    <property type="match status" value="1"/>
</dbReference>
<dbReference type="EMBL" id="SNYN01000031">
    <property type="protein sequence ID" value="TDQ45500.1"/>
    <property type="molecule type" value="Genomic_DNA"/>
</dbReference>
<dbReference type="InterPro" id="IPR028082">
    <property type="entry name" value="Peripla_BP_I"/>
</dbReference>
<dbReference type="InterPro" id="IPR010982">
    <property type="entry name" value="Lambda_DNA-bd_dom_sf"/>
</dbReference>
<gene>
    <name evidence="5" type="ORF">EV190_13117</name>
</gene>
<feature type="domain" description="HTH lacI-type" evidence="4">
    <location>
        <begin position="15"/>
        <end position="70"/>
    </location>
</feature>
<evidence type="ECO:0000256" key="2">
    <source>
        <dbReference type="ARBA" id="ARBA00023125"/>
    </source>
</evidence>
<dbReference type="Pfam" id="PF00356">
    <property type="entry name" value="LacI"/>
    <property type="match status" value="1"/>
</dbReference>
<protein>
    <submittedName>
        <fullName evidence="5">LacI family transcriptional regulator</fullName>
    </submittedName>
</protein>